<evidence type="ECO:0000256" key="4">
    <source>
        <dbReference type="ARBA" id="ARBA00022989"/>
    </source>
</evidence>
<evidence type="ECO:0000256" key="6">
    <source>
        <dbReference type="ARBA" id="ARBA00023180"/>
    </source>
</evidence>
<dbReference type="InterPro" id="IPR057089">
    <property type="entry name" value="C2_TIP"/>
</dbReference>
<dbReference type="PROSITE" id="PS51257">
    <property type="entry name" value="PROKAR_LIPOPROTEIN"/>
    <property type="match status" value="1"/>
</dbReference>
<keyword evidence="5 7" id="KW-0472">Membrane</keyword>
<dbReference type="PANTHER" id="PTHR13412">
    <property type="entry name" value="T-CELL IMMUNOMODULATORY PROTEIN HOMOLOG"/>
    <property type="match status" value="1"/>
</dbReference>
<keyword evidence="8" id="KW-0732">Signal</keyword>
<dbReference type="SUPFAM" id="SSF69318">
    <property type="entry name" value="Integrin alpha N-terminal domain"/>
    <property type="match status" value="1"/>
</dbReference>
<evidence type="ECO:0000256" key="7">
    <source>
        <dbReference type="SAM" id="Phobius"/>
    </source>
</evidence>
<evidence type="ECO:0000313" key="11">
    <source>
        <dbReference type="Proteomes" id="UP001151518"/>
    </source>
</evidence>
<keyword evidence="6" id="KW-0325">Glycoprotein</keyword>
<feature type="signal peptide" evidence="8">
    <location>
        <begin position="1"/>
        <end position="21"/>
    </location>
</feature>
<dbReference type="AlphaFoldDB" id="A0A9W8FZ50"/>
<comment type="similarity">
    <text evidence="2">Belongs to the TIP family.</text>
</comment>
<proteinExistence type="inferred from homology"/>
<dbReference type="GO" id="GO:0005886">
    <property type="term" value="C:plasma membrane"/>
    <property type="evidence" value="ECO:0007669"/>
    <property type="project" value="TreeGrafter"/>
</dbReference>
<dbReference type="EMBL" id="JANBTW010000084">
    <property type="protein sequence ID" value="KAJ2672390.1"/>
    <property type="molecule type" value="Genomic_DNA"/>
</dbReference>
<evidence type="ECO:0000256" key="2">
    <source>
        <dbReference type="ARBA" id="ARBA00006496"/>
    </source>
</evidence>
<reference evidence="10" key="1">
    <citation type="submission" date="2022-07" db="EMBL/GenBank/DDBJ databases">
        <title>Phylogenomic reconstructions and comparative analyses of Kickxellomycotina fungi.</title>
        <authorList>
            <person name="Reynolds N.K."/>
            <person name="Stajich J.E."/>
            <person name="Barry K."/>
            <person name="Grigoriev I.V."/>
            <person name="Crous P."/>
            <person name="Smith M.E."/>
        </authorList>
    </citation>
    <scope>NUCLEOTIDE SEQUENCE</scope>
    <source>
        <strain evidence="10">NRRL 3115</strain>
    </source>
</reference>
<name>A0A9W8FZ50_9FUNG</name>
<dbReference type="Proteomes" id="UP001151518">
    <property type="component" value="Unassembled WGS sequence"/>
</dbReference>
<evidence type="ECO:0000259" key="9">
    <source>
        <dbReference type="Pfam" id="PF23122"/>
    </source>
</evidence>
<feature type="domain" description="T-cell immunomodulatory protein TIP C2" evidence="9">
    <location>
        <begin position="438"/>
        <end position="527"/>
    </location>
</feature>
<evidence type="ECO:0000256" key="8">
    <source>
        <dbReference type="SAM" id="SignalP"/>
    </source>
</evidence>
<dbReference type="PANTHER" id="PTHR13412:SF0">
    <property type="entry name" value="T-CELL IMMUNOMODULATORY PROTEIN"/>
    <property type="match status" value="1"/>
</dbReference>
<dbReference type="InterPro" id="IPR028994">
    <property type="entry name" value="Integrin_alpha_N"/>
</dbReference>
<comment type="caution">
    <text evidence="10">The sequence shown here is derived from an EMBL/GenBank/DDBJ whole genome shotgun (WGS) entry which is preliminary data.</text>
</comment>
<dbReference type="OrthoDB" id="10022113at2759"/>
<dbReference type="Pfam" id="PF23122">
    <property type="entry name" value="C2_ITFG1"/>
    <property type="match status" value="1"/>
</dbReference>
<accession>A0A9W8FZ50</accession>
<dbReference type="InterPro" id="IPR024881">
    <property type="entry name" value="Tip"/>
</dbReference>
<protein>
    <recommendedName>
        <fullName evidence="9">T-cell immunomodulatory protein TIP C2 domain-containing protein</fullName>
    </recommendedName>
</protein>
<feature type="chain" id="PRO_5040980659" description="T-cell immunomodulatory protein TIP C2 domain-containing protein" evidence="8">
    <location>
        <begin position="22"/>
        <end position="579"/>
    </location>
</feature>
<evidence type="ECO:0000256" key="3">
    <source>
        <dbReference type="ARBA" id="ARBA00022692"/>
    </source>
</evidence>
<evidence type="ECO:0000256" key="5">
    <source>
        <dbReference type="ARBA" id="ARBA00023136"/>
    </source>
</evidence>
<comment type="subcellular location">
    <subcellularLocation>
        <location evidence="1">Membrane</location>
        <topology evidence="1">Single-pass type I membrane protein</topology>
    </subcellularLocation>
</comment>
<keyword evidence="4 7" id="KW-1133">Transmembrane helix</keyword>
<dbReference type="Gene3D" id="2.130.10.130">
    <property type="entry name" value="Integrin alpha, N-terminal"/>
    <property type="match status" value="1"/>
</dbReference>
<sequence length="579" mass="62317">MWSLRLQHLALLLAFAGCALSLGSSRFHFKLNQLYEVTVGLETVQGLPLALGDFRGTLQTDLLVATGDDQKTVELWAWQPLLKRFEHQTDLRFDVAVSNVIPADFNNDGHLDMLVMGSATAQSPISMWLYVGNGTGFTRSETLAQAEGSLPFAFSRDGATVDLLGAANQTVRVWANNNGVFEPEGFADTACRPANPHSSAFVDLNGDCAPDLFIVCEGNEEYQIWTQGAGFTLAQTGKLPSSAGPVSFADISGSGSLDMIIPIVGKPQIYVVYNKQRPICTGSSTKGGCRRAAMCEADTEFGFDVAAAHVVDISAMWPGETMMATVAGKGYVAPPPVRAGDLDLDGYPDLVFVTKGKSGSQVRILKSVPGSPRAFEPVTKGVGALDHLQAQDVALLDLDGSGTVDLLIYYLDSRKAPRISAIYNNFFTDAFFIKAQTSSSIPGSSFKYLLVSDAGHKHVAQAAQLPQTAYRMLSPPYTITGIGRTNNYIEDFAVGAGGGTRSFEGLIPNSHVVVFPSNSSAWRLELFMNRSESTPYILATLLSSMLVLAITVFALGALERKADRREKERALHSINFDAL</sequence>
<evidence type="ECO:0000313" key="10">
    <source>
        <dbReference type="EMBL" id="KAJ2672390.1"/>
    </source>
</evidence>
<feature type="transmembrane region" description="Helical" evidence="7">
    <location>
        <begin position="536"/>
        <end position="558"/>
    </location>
</feature>
<keyword evidence="3 7" id="KW-0812">Transmembrane</keyword>
<evidence type="ECO:0000256" key="1">
    <source>
        <dbReference type="ARBA" id="ARBA00004479"/>
    </source>
</evidence>
<gene>
    <name evidence="10" type="ORF">GGI25_005152</name>
</gene>
<organism evidence="10 11">
    <name type="scientific">Coemansia spiralis</name>
    <dbReference type="NCBI Taxonomy" id="417178"/>
    <lineage>
        <taxon>Eukaryota</taxon>
        <taxon>Fungi</taxon>
        <taxon>Fungi incertae sedis</taxon>
        <taxon>Zoopagomycota</taxon>
        <taxon>Kickxellomycotina</taxon>
        <taxon>Kickxellomycetes</taxon>
        <taxon>Kickxellales</taxon>
        <taxon>Kickxellaceae</taxon>
        <taxon>Coemansia</taxon>
    </lineage>
</organism>